<proteinExistence type="predicted"/>
<comment type="caution">
    <text evidence="1">The sequence shown here is derived from an EMBL/GenBank/DDBJ whole genome shotgun (WGS) entry which is preliminary data.</text>
</comment>
<organism evidence="1 2">
    <name type="scientific">Mycena pura</name>
    <dbReference type="NCBI Taxonomy" id="153505"/>
    <lineage>
        <taxon>Eukaryota</taxon>
        <taxon>Fungi</taxon>
        <taxon>Dikarya</taxon>
        <taxon>Basidiomycota</taxon>
        <taxon>Agaricomycotina</taxon>
        <taxon>Agaricomycetes</taxon>
        <taxon>Agaricomycetidae</taxon>
        <taxon>Agaricales</taxon>
        <taxon>Marasmiineae</taxon>
        <taxon>Mycenaceae</taxon>
        <taxon>Mycena</taxon>
    </lineage>
</organism>
<accession>A0AAD6VFQ0</accession>
<protein>
    <recommendedName>
        <fullName evidence="3">Reverse transcriptase zinc-binding domain-containing protein</fullName>
    </recommendedName>
</protein>
<reference evidence="1" key="1">
    <citation type="submission" date="2023-03" db="EMBL/GenBank/DDBJ databases">
        <title>Massive genome expansion in bonnet fungi (Mycena s.s.) driven by repeated elements and novel gene families across ecological guilds.</title>
        <authorList>
            <consortium name="Lawrence Berkeley National Laboratory"/>
            <person name="Harder C.B."/>
            <person name="Miyauchi S."/>
            <person name="Viragh M."/>
            <person name="Kuo A."/>
            <person name="Thoen E."/>
            <person name="Andreopoulos B."/>
            <person name="Lu D."/>
            <person name="Skrede I."/>
            <person name="Drula E."/>
            <person name="Henrissat B."/>
            <person name="Morin E."/>
            <person name="Kohler A."/>
            <person name="Barry K."/>
            <person name="LaButti K."/>
            <person name="Morin E."/>
            <person name="Salamov A."/>
            <person name="Lipzen A."/>
            <person name="Mereny Z."/>
            <person name="Hegedus B."/>
            <person name="Baldrian P."/>
            <person name="Stursova M."/>
            <person name="Weitz H."/>
            <person name="Taylor A."/>
            <person name="Grigoriev I.V."/>
            <person name="Nagy L.G."/>
            <person name="Martin F."/>
            <person name="Kauserud H."/>
        </authorList>
    </citation>
    <scope>NUCLEOTIDE SEQUENCE</scope>
    <source>
        <strain evidence="1">9144</strain>
    </source>
</reference>
<name>A0AAD6VFQ0_9AGAR</name>
<dbReference type="AlphaFoldDB" id="A0AAD6VFQ0"/>
<dbReference type="EMBL" id="JARJCW010000034">
    <property type="protein sequence ID" value="KAJ7208383.1"/>
    <property type="molecule type" value="Genomic_DNA"/>
</dbReference>
<sequence length="390" mass="44561">MPRKIKCCSSVSDAVLASFFAQRVNICVSKDTTLTIFSAQPYIRDAMNKRLSRWEQEGWVGVQHRNVLRCVAAELKARTAPTFFEVAEPGTPARAACRRAARIAKRAARGRDTAVWDMTLPAGLALPGLRLQGNRQKIFYRGIREEKTNRLTVRVSTAKQLKAIREAVYDVFRRNVTDEEIWNSLYVKDFLPRPSQFLWKCVHNAHKTAGTANWKRPSLSVESEHRAICRDCGVIESLEHILVSCESPGQRLIWKAAETLWLERELEWPEISLGTVLGCGLAEFRDDGGKIDRGAQRLYRILISEAAYQIWRLRNERVIDRDGAPASEEEIMNKFKFVINQRLQMDKLLANRPRKENLPTDWLSEPRVLVGSRAFPPRIPPRQNDSRGIG</sequence>
<keyword evidence="2" id="KW-1185">Reference proteome</keyword>
<evidence type="ECO:0000313" key="1">
    <source>
        <dbReference type="EMBL" id="KAJ7208383.1"/>
    </source>
</evidence>
<evidence type="ECO:0008006" key="3">
    <source>
        <dbReference type="Google" id="ProtNLM"/>
    </source>
</evidence>
<evidence type="ECO:0000313" key="2">
    <source>
        <dbReference type="Proteomes" id="UP001219525"/>
    </source>
</evidence>
<dbReference type="Proteomes" id="UP001219525">
    <property type="component" value="Unassembled WGS sequence"/>
</dbReference>
<gene>
    <name evidence="1" type="ORF">GGX14DRAFT_365484</name>
</gene>